<evidence type="ECO:0000313" key="1">
    <source>
        <dbReference type="EMBL" id="KAG8652553.1"/>
    </source>
</evidence>
<evidence type="ECO:0000313" key="2">
    <source>
        <dbReference type="Proteomes" id="UP000091857"/>
    </source>
</evidence>
<name>A0ACB7HL77_MANES</name>
<organism evidence="1 2">
    <name type="scientific">Manihot esculenta</name>
    <name type="common">Cassava</name>
    <name type="synonym">Jatropha manihot</name>
    <dbReference type="NCBI Taxonomy" id="3983"/>
    <lineage>
        <taxon>Eukaryota</taxon>
        <taxon>Viridiplantae</taxon>
        <taxon>Streptophyta</taxon>
        <taxon>Embryophyta</taxon>
        <taxon>Tracheophyta</taxon>
        <taxon>Spermatophyta</taxon>
        <taxon>Magnoliopsida</taxon>
        <taxon>eudicotyledons</taxon>
        <taxon>Gunneridae</taxon>
        <taxon>Pentapetalae</taxon>
        <taxon>rosids</taxon>
        <taxon>fabids</taxon>
        <taxon>Malpighiales</taxon>
        <taxon>Euphorbiaceae</taxon>
        <taxon>Crotonoideae</taxon>
        <taxon>Manihoteae</taxon>
        <taxon>Manihot</taxon>
    </lineage>
</organism>
<gene>
    <name evidence="1" type="ORF">MANES_06G104901v8</name>
</gene>
<dbReference type="EMBL" id="CM004392">
    <property type="protein sequence ID" value="KAG8652553.1"/>
    <property type="molecule type" value="Genomic_DNA"/>
</dbReference>
<proteinExistence type="predicted"/>
<keyword evidence="2" id="KW-1185">Reference proteome</keyword>
<dbReference type="Proteomes" id="UP000091857">
    <property type="component" value="Chromosome 6"/>
</dbReference>
<protein>
    <submittedName>
        <fullName evidence="1">Uncharacterized protein</fullName>
    </submittedName>
</protein>
<accession>A0ACB7HL77</accession>
<reference evidence="2" key="1">
    <citation type="journal article" date="2016" name="Nat. Biotechnol.">
        <title>Sequencing wild and cultivated cassava and related species reveals extensive interspecific hybridization and genetic diversity.</title>
        <authorList>
            <person name="Bredeson J.V."/>
            <person name="Lyons J.B."/>
            <person name="Prochnik S.E."/>
            <person name="Wu G.A."/>
            <person name="Ha C.M."/>
            <person name="Edsinger-Gonzales E."/>
            <person name="Grimwood J."/>
            <person name="Schmutz J."/>
            <person name="Rabbi I.Y."/>
            <person name="Egesi C."/>
            <person name="Nauluvula P."/>
            <person name="Lebot V."/>
            <person name="Ndunguru J."/>
            <person name="Mkamilo G."/>
            <person name="Bart R.S."/>
            <person name="Setter T.L."/>
            <person name="Gleadow R.M."/>
            <person name="Kulakow P."/>
            <person name="Ferguson M.E."/>
            <person name="Rounsley S."/>
            <person name="Rokhsar D.S."/>
        </authorList>
    </citation>
    <scope>NUCLEOTIDE SEQUENCE [LARGE SCALE GENOMIC DNA]</scope>
    <source>
        <strain evidence="2">cv. AM560-2</strain>
    </source>
</reference>
<sequence>MYVLITLTSAFQEKRIPRQELIRRVRQLVGDKLLVSLITSYQAKEVEGSSRAKQATPQVGGGNHVNHNETGDNMDDSVLHG</sequence>
<comment type="caution">
    <text evidence="1">The sequence shown here is derived from an EMBL/GenBank/DDBJ whole genome shotgun (WGS) entry which is preliminary data.</text>
</comment>